<keyword evidence="1" id="KW-0472">Membrane</keyword>
<dbReference type="AlphaFoldDB" id="A0A0A9CBJ4"/>
<name>A0A0A9CBJ4_ARUDO</name>
<protein>
    <submittedName>
        <fullName evidence="2">Uncharacterized protein</fullName>
    </submittedName>
</protein>
<dbReference type="EMBL" id="GBRH01224944">
    <property type="protein sequence ID" value="JAD72951.1"/>
    <property type="molecule type" value="Transcribed_RNA"/>
</dbReference>
<organism evidence="2">
    <name type="scientific">Arundo donax</name>
    <name type="common">Giant reed</name>
    <name type="synonym">Donax arundinaceus</name>
    <dbReference type="NCBI Taxonomy" id="35708"/>
    <lineage>
        <taxon>Eukaryota</taxon>
        <taxon>Viridiplantae</taxon>
        <taxon>Streptophyta</taxon>
        <taxon>Embryophyta</taxon>
        <taxon>Tracheophyta</taxon>
        <taxon>Spermatophyta</taxon>
        <taxon>Magnoliopsida</taxon>
        <taxon>Liliopsida</taxon>
        <taxon>Poales</taxon>
        <taxon>Poaceae</taxon>
        <taxon>PACMAD clade</taxon>
        <taxon>Arundinoideae</taxon>
        <taxon>Arundineae</taxon>
        <taxon>Arundo</taxon>
    </lineage>
</organism>
<evidence type="ECO:0000313" key="2">
    <source>
        <dbReference type="EMBL" id="JAD72951.1"/>
    </source>
</evidence>
<proteinExistence type="predicted"/>
<evidence type="ECO:0000256" key="1">
    <source>
        <dbReference type="SAM" id="Phobius"/>
    </source>
</evidence>
<keyword evidence="1" id="KW-0812">Transmembrane</keyword>
<sequence length="42" mass="4898">MGCYVNSVSDRFSLNYASLSCHLFLLTAWTEFRLSSWDLLYS</sequence>
<feature type="transmembrane region" description="Helical" evidence="1">
    <location>
        <begin position="12"/>
        <end position="32"/>
    </location>
</feature>
<reference evidence="2" key="1">
    <citation type="submission" date="2014-09" db="EMBL/GenBank/DDBJ databases">
        <authorList>
            <person name="Magalhaes I.L.F."/>
            <person name="Oliveira U."/>
            <person name="Santos F.R."/>
            <person name="Vidigal T.H.D.A."/>
            <person name="Brescovit A.D."/>
            <person name="Santos A.J."/>
        </authorList>
    </citation>
    <scope>NUCLEOTIDE SEQUENCE</scope>
    <source>
        <tissue evidence="2">Shoot tissue taken approximately 20 cm above the soil surface</tissue>
    </source>
</reference>
<accession>A0A0A9CBJ4</accession>
<reference evidence="2" key="2">
    <citation type="journal article" date="2015" name="Data Brief">
        <title>Shoot transcriptome of the giant reed, Arundo donax.</title>
        <authorList>
            <person name="Barrero R.A."/>
            <person name="Guerrero F.D."/>
            <person name="Moolhuijzen P."/>
            <person name="Goolsby J.A."/>
            <person name="Tidwell J."/>
            <person name="Bellgard S.E."/>
            <person name="Bellgard M.I."/>
        </authorList>
    </citation>
    <scope>NUCLEOTIDE SEQUENCE</scope>
    <source>
        <tissue evidence="2">Shoot tissue taken approximately 20 cm above the soil surface</tissue>
    </source>
</reference>
<keyword evidence="1" id="KW-1133">Transmembrane helix</keyword>